<protein>
    <submittedName>
        <fullName evidence="1">Uncharacterized protein</fullName>
    </submittedName>
</protein>
<name>A0A0E9REE5_ANGAN</name>
<proteinExistence type="predicted"/>
<sequence>MGNGNIHLDFEHDRQPRTLLNICTFIQSSEFLLTHYSRGDGLDPVVTVRINARFIRN</sequence>
<reference evidence="1" key="2">
    <citation type="journal article" date="2015" name="Fish Shellfish Immunol.">
        <title>Early steps in the European eel (Anguilla anguilla)-Vibrio vulnificus interaction in the gills: Role of the RtxA13 toxin.</title>
        <authorList>
            <person name="Callol A."/>
            <person name="Pajuelo D."/>
            <person name="Ebbesson L."/>
            <person name="Teles M."/>
            <person name="MacKenzie S."/>
            <person name="Amaro C."/>
        </authorList>
    </citation>
    <scope>NUCLEOTIDE SEQUENCE</scope>
</reference>
<dbReference type="EMBL" id="GBXM01081747">
    <property type="protein sequence ID" value="JAH26830.1"/>
    <property type="molecule type" value="Transcribed_RNA"/>
</dbReference>
<reference evidence="1" key="1">
    <citation type="submission" date="2014-11" db="EMBL/GenBank/DDBJ databases">
        <authorList>
            <person name="Amaro Gonzalez C."/>
        </authorList>
    </citation>
    <scope>NUCLEOTIDE SEQUENCE</scope>
</reference>
<organism evidence="1">
    <name type="scientific">Anguilla anguilla</name>
    <name type="common">European freshwater eel</name>
    <name type="synonym">Muraena anguilla</name>
    <dbReference type="NCBI Taxonomy" id="7936"/>
    <lineage>
        <taxon>Eukaryota</taxon>
        <taxon>Metazoa</taxon>
        <taxon>Chordata</taxon>
        <taxon>Craniata</taxon>
        <taxon>Vertebrata</taxon>
        <taxon>Euteleostomi</taxon>
        <taxon>Actinopterygii</taxon>
        <taxon>Neopterygii</taxon>
        <taxon>Teleostei</taxon>
        <taxon>Anguilliformes</taxon>
        <taxon>Anguillidae</taxon>
        <taxon>Anguilla</taxon>
    </lineage>
</organism>
<accession>A0A0E9REE5</accession>
<dbReference type="AlphaFoldDB" id="A0A0E9REE5"/>
<evidence type="ECO:0000313" key="1">
    <source>
        <dbReference type="EMBL" id="JAH26830.1"/>
    </source>
</evidence>